<name>A0A094YXJ9_ALKAL</name>
<dbReference type="InterPro" id="IPR012845">
    <property type="entry name" value="RNA_pol_sigma_FliA_WhiG"/>
</dbReference>
<comment type="caution">
    <text evidence="6">The sequence shown here is derived from an EMBL/GenBank/DDBJ whole genome shotgun (WGS) entry which is preliminary data.</text>
</comment>
<dbReference type="PRINTS" id="PR00046">
    <property type="entry name" value="SIGMA70FCT"/>
</dbReference>
<dbReference type="GO" id="GO:0003899">
    <property type="term" value="F:DNA-directed RNA polymerase activity"/>
    <property type="evidence" value="ECO:0007669"/>
    <property type="project" value="InterPro"/>
</dbReference>
<dbReference type="NCBIfam" id="NF005809">
    <property type="entry name" value="PRK07670.1"/>
    <property type="match status" value="1"/>
</dbReference>
<dbReference type="InterPro" id="IPR000943">
    <property type="entry name" value="RNA_pol_sigma70"/>
</dbReference>
<keyword evidence="1" id="KW-0805">Transcription regulation</keyword>
<sequence>MAQLIIEDDKRLWEQWLKNKDRDACDDLVRLYLPLVQYHVQRIAVGLPKNVNRDDLYSHGHFGLFDALEKFNPERDLKFDTYASFRIRGAILDGLRKADWLPRSMREKVKKVEATTEKLEQLYGRNVTAEEVATHLEMSVDEVTQILMEQFTANMLSIDEFTQEQDKSDTFMSTIVDEKTLTPEQTLMDDFKKKELIRLIKKLTEKEQLVISLFYYEGLTLTEIGQIMELSTSRISQIHSKAIFRLKQAFKRQQHDQ</sequence>
<proteinExistence type="predicted"/>
<dbReference type="OrthoDB" id="9799825at2"/>
<reference evidence="6 8" key="1">
    <citation type="journal article" date="2014" name="Genome Announc.">
        <title>Draft Genome Sequence of Bacillus alcalophilus AV1934, a Classic Alkaliphile Isolated from Human Feces in 1934.</title>
        <authorList>
            <person name="Attie O."/>
            <person name="Jayaprakash A."/>
            <person name="Shah H."/>
            <person name="Paulsen I.T."/>
            <person name="Morino M."/>
            <person name="Takahashi Y."/>
            <person name="Narumi I."/>
            <person name="Sachidanandam R."/>
            <person name="Satoh K."/>
            <person name="Ito M."/>
            <person name="Krulwich T.A."/>
        </authorList>
    </citation>
    <scope>NUCLEOTIDE SEQUENCE [LARGE SCALE GENOMIC DNA]</scope>
    <source>
        <strain evidence="6 8">AV1934</strain>
    </source>
</reference>
<dbReference type="PIRSF" id="PIRSF000770">
    <property type="entry name" value="RNA_pol_sigma-SigE/K"/>
    <property type="match status" value="1"/>
</dbReference>
<dbReference type="EMBL" id="JALP01000071">
    <property type="protein sequence ID" value="THG91392.1"/>
    <property type="molecule type" value="Genomic_DNA"/>
</dbReference>
<dbReference type="PANTHER" id="PTHR30385">
    <property type="entry name" value="SIGMA FACTOR F FLAGELLAR"/>
    <property type="match status" value="1"/>
</dbReference>
<dbReference type="NCBIfam" id="NF005413">
    <property type="entry name" value="PRK06986.1"/>
    <property type="match status" value="1"/>
</dbReference>
<dbReference type="Proteomes" id="UP000002754">
    <property type="component" value="Unassembled WGS sequence"/>
</dbReference>
<dbReference type="Gene3D" id="1.20.140.160">
    <property type="match status" value="1"/>
</dbReference>
<dbReference type="RefSeq" id="WP_003320652.1">
    <property type="nucleotide sequence ID" value="NZ_ALPT02000013.1"/>
</dbReference>
<keyword evidence="8" id="KW-1185">Reference proteome</keyword>
<dbReference type="NCBIfam" id="TIGR02937">
    <property type="entry name" value="sigma70-ECF"/>
    <property type="match status" value="1"/>
</dbReference>
<evidence type="ECO:0000256" key="3">
    <source>
        <dbReference type="ARBA" id="ARBA00023125"/>
    </source>
</evidence>
<dbReference type="GO" id="GO:0016987">
    <property type="term" value="F:sigma factor activity"/>
    <property type="evidence" value="ECO:0007669"/>
    <property type="project" value="UniProtKB-KW"/>
</dbReference>
<dbReference type="eggNOG" id="COG1191">
    <property type="taxonomic scope" value="Bacteria"/>
</dbReference>
<keyword evidence="3" id="KW-0238">DNA-binding</keyword>
<evidence type="ECO:0000313" key="9">
    <source>
        <dbReference type="Proteomes" id="UP000297014"/>
    </source>
</evidence>
<evidence type="ECO:0000313" key="6">
    <source>
        <dbReference type="EMBL" id="KGA98227.1"/>
    </source>
</evidence>
<evidence type="ECO:0000313" key="8">
    <source>
        <dbReference type="Proteomes" id="UP000002754"/>
    </source>
</evidence>
<dbReference type="SUPFAM" id="SSF88946">
    <property type="entry name" value="Sigma2 domain of RNA polymerase sigma factors"/>
    <property type="match status" value="1"/>
</dbReference>
<dbReference type="AlphaFoldDB" id="A0A094YXJ9"/>
<keyword evidence="2" id="KW-0731">Sigma factor</keyword>
<dbReference type="PANTHER" id="PTHR30385:SF7">
    <property type="entry name" value="RNA POLYMERASE SIGMA FACTOR FLIA"/>
    <property type="match status" value="1"/>
</dbReference>
<dbReference type="Pfam" id="PF04542">
    <property type="entry name" value="Sigma70_r2"/>
    <property type="match status" value="1"/>
</dbReference>
<dbReference type="PROSITE" id="PS00716">
    <property type="entry name" value="SIGMA70_2"/>
    <property type="match status" value="1"/>
</dbReference>
<accession>A0A094YXJ9</accession>
<dbReference type="Pfam" id="PF04539">
    <property type="entry name" value="Sigma70_r3"/>
    <property type="match status" value="1"/>
</dbReference>
<dbReference type="Proteomes" id="UP000297014">
    <property type="component" value="Unassembled WGS sequence"/>
</dbReference>
<dbReference type="EMBL" id="ALPT02000013">
    <property type="protein sequence ID" value="KGA98227.1"/>
    <property type="molecule type" value="Genomic_DNA"/>
</dbReference>
<organism evidence="6 8">
    <name type="scientific">Alkalihalobacillus alcalophilus ATCC 27647 = CGMCC 1.3604</name>
    <dbReference type="NCBI Taxonomy" id="1218173"/>
    <lineage>
        <taxon>Bacteria</taxon>
        <taxon>Bacillati</taxon>
        <taxon>Bacillota</taxon>
        <taxon>Bacilli</taxon>
        <taxon>Bacillales</taxon>
        <taxon>Bacillaceae</taxon>
        <taxon>Alkalihalobacillus</taxon>
    </lineage>
</organism>
<dbReference type="InterPro" id="IPR007630">
    <property type="entry name" value="RNA_pol_sigma70_r4"/>
</dbReference>
<evidence type="ECO:0000256" key="2">
    <source>
        <dbReference type="ARBA" id="ARBA00023082"/>
    </source>
</evidence>
<dbReference type="Pfam" id="PF04545">
    <property type="entry name" value="Sigma70_r4"/>
    <property type="match status" value="1"/>
</dbReference>
<keyword evidence="4" id="KW-0804">Transcription</keyword>
<dbReference type="InterPro" id="IPR007627">
    <property type="entry name" value="RNA_pol_sigma70_r2"/>
</dbReference>
<dbReference type="SUPFAM" id="SSF88659">
    <property type="entry name" value="Sigma3 and sigma4 domains of RNA polymerase sigma factors"/>
    <property type="match status" value="2"/>
</dbReference>
<dbReference type="Gene3D" id="1.10.1740.10">
    <property type="match status" value="1"/>
</dbReference>
<dbReference type="GO" id="GO:0006352">
    <property type="term" value="P:DNA-templated transcription initiation"/>
    <property type="evidence" value="ECO:0007669"/>
    <property type="project" value="InterPro"/>
</dbReference>
<reference evidence="7 9" key="2">
    <citation type="submission" date="2014-01" db="EMBL/GenBank/DDBJ databases">
        <title>Draft genome sequencing of Bacillus alcalophilus CGMCC 1.3604.</title>
        <authorList>
            <person name="Yang J."/>
            <person name="Diao L."/>
            <person name="Yang S."/>
        </authorList>
    </citation>
    <scope>NUCLEOTIDE SEQUENCE [LARGE SCALE GENOMIC DNA]</scope>
    <source>
        <strain evidence="7 9">CGMCC 1.3604</strain>
    </source>
</reference>
<dbReference type="InterPro" id="IPR014284">
    <property type="entry name" value="RNA_pol_sigma-70_dom"/>
</dbReference>
<dbReference type="NCBIfam" id="TIGR02479">
    <property type="entry name" value="FliA_WhiG"/>
    <property type="match status" value="1"/>
</dbReference>
<evidence type="ECO:0000256" key="4">
    <source>
        <dbReference type="ARBA" id="ARBA00023163"/>
    </source>
</evidence>
<evidence type="ECO:0000313" key="7">
    <source>
        <dbReference type="EMBL" id="THG91392.1"/>
    </source>
</evidence>
<dbReference type="CDD" id="cd06171">
    <property type="entry name" value="Sigma70_r4"/>
    <property type="match status" value="1"/>
</dbReference>
<dbReference type="InterPro" id="IPR007624">
    <property type="entry name" value="RNA_pol_sigma70_r3"/>
</dbReference>
<evidence type="ECO:0000256" key="1">
    <source>
        <dbReference type="ARBA" id="ARBA00023015"/>
    </source>
</evidence>
<evidence type="ECO:0000259" key="5">
    <source>
        <dbReference type="PROSITE" id="PS00716"/>
    </source>
</evidence>
<dbReference type="InterPro" id="IPR013325">
    <property type="entry name" value="RNA_pol_sigma_r2"/>
</dbReference>
<dbReference type="GO" id="GO:0003677">
    <property type="term" value="F:DNA binding"/>
    <property type="evidence" value="ECO:0007669"/>
    <property type="project" value="UniProtKB-KW"/>
</dbReference>
<feature type="domain" description="RNA polymerase sigma-70" evidence="5">
    <location>
        <begin position="220"/>
        <end position="246"/>
    </location>
</feature>
<dbReference type="InterPro" id="IPR013324">
    <property type="entry name" value="RNA_pol_sigma_r3/r4-like"/>
</dbReference>
<gene>
    <name evidence="7" type="ORF">AJ85_05220</name>
    <name evidence="6" type="ORF">BALCAV_0205545</name>
</gene>
<protein>
    <submittedName>
        <fullName evidence="6">RNA polymerase sigma factor SigD</fullName>
    </submittedName>
</protein>
<dbReference type="STRING" id="1218173.BALCAV_0205545"/>